<gene>
    <name evidence="3" type="ORF">CO172_03060</name>
</gene>
<organism evidence="3 4">
    <name type="scientific">Candidatus Uhrbacteria bacterium CG_4_9_14_3_um_filter_36_7</name>
    <dbReference type="NCBI Taxonomy" id="1975033"/>
    <lineage>
        <taxon>Bacteria</taxon>
        <taxon>Candidatus Uhriibacteriota</taxon>
    </lineage>
</organism>
<dbReference type="SUPFAM" id="SSF54593">
    <property type="entry name" value="Glyoxalase/Bleomycin resistance protein/Dihydroxybiphenyl dioxygenase"/>
    <property type="match status" value="1"/>
</dbReference>
<keyword evidence="1" id="KW-0479">Metal-binding</keyword>
<dbReference type="Gene3D" id="3.10.180.10">
    <property type="entry name" value="2,3-Dihydroxybiphenyl 1,2-Dioxygenase, domain 1"/>
    <property type="match status" value="1"/>
</dbReference>
<evidence type="ECO:0000313" key="3">
    <source>
        <dbReference type="EMBL" id="PJA47103.1"/>
    </source>
</evidence>
<dbReference type="PROSITE" id="PS51819">
    <property type="entry name" value="VOC"/>
    <property type="match status" value="1"/>
</dbReference>
<dbReference type="InterPro" id="IPR050383">
    <property type="entry name" value="GlyoxalaseI/FosfomycinResist"/>
</dbReference>
<dbReference type="InterPro" id="IPR004360">
    <property type="entry name" value="Glyas_Fos-R_dOase_dom"/>
</dbReference>
<dbReference type="Pfam" id="PF00903">
    <property type="entry name" value="Glyoxalase"/>
    <property type="match status" value="1"/>
</dbReference>
<reference evidence="4" key="1">
    <citation type="submission" date="2017-09" db="EMBL/GenBank/DDBJ databases">
        <title>Depth-based differentiation of microbial function through sediment-hosted aquifers and enrichment of novel symbionts in the deep terrestrial subsurface.</title>
        <authorList>
            <person name="Probst A.J."/>
            <person name="Ladd B."/>
            <person name="Jarett J.K."/>
            <person name="Geller-Mcgrath D.E."/>
            <person name="Sieber C.M.K."/>
            <person name="Emerson J.B."/>
            <person name="Anantharaman K."/>
            <person name="Thomas B.C."/>
            <person name="Malmstrom R."/>
            <person name="Stieglmeier M."/>
            <person name="Klingl A."/>
            <person name="Woyke T."/>
            <person name="Ryan C.M."/>
            <person name="Banfield J.F."/>
        </authorList>
    </citation>
    <scope>NUCLEOTIDE SEQUENCE [LARGE SCALE GENOMIC DNA]</scope>
</reference>
<evidence type="ECO:0000259" key="2">
    <source>
        <dbReference type="PROSITE" id="PS51819"/>
    </source>
</evidence>
<dbReference type="InterPro" id="IPR018146">
    <property type="entry name" value="Glyoxalase_1_CS"/>
</dbReference>
<dbReference type="InterPro" id="IPR029068">
    <property type="entry name" value="Glyas_Bleomycin-R_OHBP_Dase"/>
</dbReference>
<proteinExistence type="predicted"/>
<sequence length="131" mass="15458">MSNICGINHVTILVKNKQKSEEFYINILGLEKIQKGDHLWVKIGNQFIHLSQNSGEPLVNTFYHFAIEVENLLDYLQKLILKEVQIFDFDSNLQPQEINKNLKKPHRLFFTKDPDGNLIEFIDKQNDFYHI</sequence>
<dbReference type="EMBL" id="PFWS01000048">
    <property type="protein sequence ID" value="PJA47103.1"/>
    <property type="molecule type" value="Genomic_DNA"/>
</dbReference>
<dbReference type="AlphaFoldDB" id="A0A2M7XGW1"/>
<protein>
    <recommendedName>
        <fullName evidence="2">VOC domain-containing protein</fullName>
    </recommendedName>
</protein>
<evidence type="ECO:0000313" key="4">
    <source>
        <dbReference type="Proteomes" id="UP000229749"/>
    </source>
</evidence>
<dbReference type="PANTHER" id="PTHR21366">
    <property type="entry name" value="GLYOXALASE FAMILY PROTEIN"/>
    <property type="match status" value="1"/>
</dbReference>
<dbReference type="PROSITE" id="PS00934">
    <property type="entry name" value="GLYOXALASE_I_1"/>
    <property type="match status" value="1"/>
</dbReference>
<accession>A0A2M7XGW1</accession>
<evidence type="ECO:0000256" key="1">
    <source>
        <dbReference type="ARBA" id="ARBA00022723"/>
    </source>
</evidence>
<dbReference type="GO" id="GO:0004462">
    <property type="term" value="F:lactoylglutathione lyase activity"/>
    <property type="evidence" value="ECO:0007669"/>
    <property type="project" value="InterPro"/>
</dbReference>
<name>A0A2M7XGW1_9BACT</name>
<feature type="domain" description="VOC" evidence="2">
    <location>
        <begin position="6"/>
        <end position="124"/>
    </location>
</feature>
<comment type="caution">
    <text evidence="3">The sequence shown here is derived from an EMBL/GenBank/DDBJ whole genome shotgun (WGS) entry which is preliminary data.</text>
</comment>
<dbReference type="Proteomes" id="UP000229749">
    <property type="component" value="Unassembled WGS sequence"/>
</dbReference>
<dbReference type="GO" id="GO:0046872">
    <property type="term" value="F:metal ion binding"/>
    <property type="evidence" value="ECO:0007669"/>
    <property type="project" value="UniProtKB-KW"/>
</dbReference>
<dbReference type="InterPro" id="IPR037523">
    <property type="entry name" value="VOC_core"/>
</dbReference>